<evidence type="ECO:0000313" key="2">
    <source>
        <dbReference type="Proteomes" id="UP000326939"/>
    </source>
</evidence>
<gene>
    <name evidence="1" type="ORF">DKX38_019323</name>
</gene>
<dbReference type="EMBL" id="VDCV01000013">
    <property type="protein sequence ID" value="KAB5529242.1"/>
    <property type="molecule type" value="Genomic_DNA"/>
</dbReference>
<comment type="caution">
    <text evidence="1">The sequence shown here is derived from an EMBL/GenBank/DDBJ whole genome shotgun (WGS) entry which is preliminary data.</text>
</comment>
<evidence type="ECO:0000313" key="1">
    <source>
        <dbReference type="EMBL" id="KAB5529242.1"/>
    </source>
</evidence>
<keyword evidence="2" id="KW-1185">Reference proteome</keyword>
<name>A0A5N5KFX1_9ROSI</name>
<dbReference type="Proteomes" id="UP000326939">
    <property type="component" value="Chromosome 13"/>
</dbReference>
<accession>A0A5N5KFX1</accession>
<sequence>MAHARGADFMFCDLCGTMMFLYSKEHVECPLCKFKKSAKDLSEREISYQVSSEDMRRDLGISHFEGKMEVKDMEINKTCEKCGHTKLKFSTRQMRAKRLFFIAPIAYIHLLRTDSPDAEASKTDLHRAQQSRQCVVVSTTRALLEASLALLIPWTLDLELSSSLKNVLDERVVSKEEAHQFSWLRIPAEFKGLSRKGDGEEMCG</sequence>
<reference evidence="2" key="1">
    <citation type="journal article" date="2019" name="Gigascience">
        <title>De novo genome assembly of the endangered Acer yangbiense, a plant species with extremely small populations endemic to Yunnan Province, China.</title>
        <authorList>
            <person name="Yang J."/>
            <person name="Wariss H.M."/>
            <person name="Tao L."/>
            <person name="Zhang R."/>
            <person name="Yun Q."/>
            <person name="Hollingsworth P."/>
            <person name="Dao Z."/>
            <person name="Luo G."/>
            <person name="Guo H."/>
            <person name="Ma Y."/>
            <person name="Sun W."/>
        </authorList>
    </citation>
    <scope>NUCLEOTIDE SEQUENCE [LARGE SCALE GENOMIC DNA]</scope>
    <source>
        <strain evidence="2">cv. br00</strain>
    </source>
</reference>
<dbReference type="AlphaFoldDB" id="A0A5N5KFX1"/>
<proteinExistence type="predicted"/>
<protein>
    <submittedName>
        <fullName evidence="1">Uncharacterized protein</fullName>
    </submittedName>
</protein>
<organism evidence="1 2">
    <name type="scientific">Salix brachista</name>
    <dbReference type="NCBI Taxonomy" id="2182728"/>
    <lineage>
        <taxon>Eukaryota</taxon>
        <taxon>Viridiplantae</taxon>
        <taxon>Streptophyta</taxon>
        <taxon>Embryophyta</taxon>
        <taxon>Tracheophyta</taxon>
        <taxon>Spermatophyta</taxon>
        <taxon>Magnoliopsida</taxon>
        <taxon>eudicotyledons</taxon>
        <taxon>Gunneridae</taxon>
        <taxon>Pentapetalae</taxon>
        <taxon>rosids</taxon>
        <taxon>fabids</taxon>
        <taxon>Malpighiales</taxon>
        <taxon>Salicaceae</taxon>
        <taxon>Saliceae</taxon>
        <taxon>Salix</taxon>
    </lineage>
</organism>